<accession>A0A1G7IT93</accession>
<proteinExistence type="predicted"/>
<dbReference type="InterPro" id="IPR036365">
    <property type="entry name" value="PGBD-like_sf"/>
</dbReference>
<evidence type="ECO:0000256" key="1">
    <source>
        <dbReference type="SAM" id="MobiDB-lite"/>
    </source>
</evidence>
<evidence type="ECO:0000313" key="4">
    <source>
        <dbReference type="Proteomes" id="UP000198922"/>
    </source>
</evidence>
<evidence type="ECO:0000256" key="2">
    <source>
        <dbReference type="SAM" id="SignalP"/>
    </source>
</evidence>
<protein>
    <recommendedName>
        <fullName evidence="5">Peptidoglycan binding domain-containing protein</fullName>
    </recommendedName>
</protein>
<feature type="signal peptide" evidence="2">
    <location>
        <begin position="1"/>
        <end position="22"/>
    </location>
</feature>
<sequence length="249" mass="26095">MRAMAITLGLMLAAPVAGPAGAQPSFDCGAARTATEKTICARPALADLERRLVAVYDGLVAAAGEAEARRIADIQLERREACGSDAACIERQLLTTIGVFRAETDAARAPAPAPERAATDDSEAALRDLRAALGRGAPEAPQAGARTEAGAGGPSPEELARRRAAGLEAGFDRLPDYRQRLVQGRLAAAGFLEGSVDGMWGTATLEAMRRFLDAAHARGVGFAVGGAPGSRWAYRLIESEIFHEMFPPE</sequence>
<name>A0A1G7IT93_9RHOB</name>
<dbReference type="Proteomes" id="UP000198922">
    <property type="component" value="Unassembled WGS sequence"/>
</dbReference>
<evidence type="ECO:0000313" key="3">
    <source>
        <dbReference type="EMBL" id="SDF15901.1"/>
    </source>
</evidence>
<keyword evidence="4" id="KW-1185">Reference proteome</keyword>
<evidence type="ECO:0008006" key="5">
    <source>
        <dbReference type="Google" id="ProtNLM"/>
    </source>
</evidence>
<dbReference type="STRING" id="521013.SAMN04488567_3519"/>
<dbReference type="RefSeq" id="WP_131802667.1">
    <property type="nucleotide sequence ID" value="NZ_FNAT01000008.1"/>
</dbReference>
<dbReference type="OrthoDB" id="5565855at2"/>
<dbReference type="EMBL" id="FNAT01000008">
    <property type="protein sequence ID" value="SDF15901.1"/>
    <property type="molecule type" value="Genomic_DNA"/>
</dbReference>
<feature type="region of interest" description="Disordered" evidence="1">
    <location>
        <begin position="136"/>
        <end position="160"/>
    </location>
</feature>
<gene>
    <name evidence="3" type="ORF">SAMN04488567_3519</name>
</gene>
<feature type="chain" id="PRO_5011477956" description="Peptidoglycan binding domain-containing protein" evidence="2">
    <location>
        <begin position="23"/>
        <end position="249"/>
    </location>
</feature>
<organism evidence="3 4">
    <name type="scientific">Limimaricola pyoseonensis</name>
    <dbReference type="NCBI Taxonomy" id="521013"/>
    <lineage>
        <taxon>Bacteria</taxon>
        <taxon>Pseudomonadati</taxon>
        <taxon>Pseudomonadota</taxon>
        <taxon>Alphaproteobacteria</taxon>
        <taxon>Rhodobacterales</taxon>
        <taxon>Paracoccaceae</taxon>
        <taxon>Limimaricola</taxon>
    </lineage>
</organism>
<keyword evidence="2" id="KW-0732">Signal</keyword>
<reference evidence="4" key="1">
    <citation type="submission" date="2016-10" db="EMBL/GenBank/DDBJ databases">
        <authorList>
            <person name="Varghese N."/>
            <person name="Submissions S."/>
        </authorList>
    </citation>
    <scope>NUCLEOTIDE SEQUENCE [LARGE SCALE GENOMIC DNA]</scope>
    <source>
        <strain evidence="4">DSM 21424</strain>
    </source>
</reference>
<dbReference type="SUPFAM" id="SSF47090">
    <property type="entry name" value="PGBD-like"/>
    <property type="match status" value="1"/>
</dbReference>
<dbReference type="AlphaFoldDB" id="A0A1G7IT93"/>